<dbReference type="NCBIfam" id="NF000798">
    <property type="entry name" value="PRK00054.1-3"/>
    <property type="match status" value="1"/>
</dbReference>
<protein>
    <recommendedName>
        <fullName evidence="11">Dihydroorotate dehydrogenase B (NAD(+)), electron transfer subunit</fullName>
    </recommendedName>
    <alternativeName>
        <fullName evidence="11">Dihydroorotate oxidase B, electron transfer subunit</fullName>
    </alternativeName>
</protein>
<feature type="binding site" evidence="11 13">
    <location>
        <position position="229"/>
    </location>
    <ligand>
        <name>[2Fe-2S] cluster</name>
        <dbReference type="ChEBI" id="CHEBI:190135"/>
    </ligand>
</feature>
<dbReference type="CDD" id="cd06218">
    <property type="entry name" value="DHOD_e_trans"/>
    <property type="match status" value="1"/>
</dbReference>
<dbReference type="OrthoDB" id="9789468at2"/>
<dbReference type="HAMAP" id="MF_01211">
    <property type="entry name" value="DHODB_Fe_S_bind"/>
    <property type="match status" value="1"/>
</dbReference>
<dbReference type="SUPFAM" id="SSF63380">
    <property type="entry name" value="Riboflavin synthase domain-like"/>
    <property type="match status" value="1"/>
</dbReference>
<evidence type="ECO:0000259" key="14">
    <source>
        <dbReference type="PROSITE" id="PS51384"/>
    </source>
</evidence>
<comment type="subunit">
    <text evidence="11">Heterotetramer of 2 PyrK and 2 PyrD type B subunits.</text>
</comment>
<dbReference type="Pfam" id="PF10418">
    <property type="entry name" value="DHODB_Fe-S_bind"/>
    <property type="match status" value="1"/>
</dbReference>
<dbReference type="Gene3D" id="2.40.30.10">
    <property type="entry name" value="Translation factors"/>
    <property type="match status" value="1"/>
</dbReference>
<dbReference type="PANTHER" id="PTHR43513">
    <property type="entry name" value="DIHYDROOROTATE DEHYDROGENASE B (NAD(+)), ELECTRON TRANSFER SUBUNIT"/>
    <property type="match status" value="1"/>
</dbReference>
<evidence type="ECO:0000256" key="9">
    <source>
        <dbReference type="ARBA" id="ARBA00023004"/>
    </source>
</evidence>
<feature type="domain" description="FAD-binding FR-type" evidence="14">
    <location>
        <begin position="3"/>
        <end position="104"/>
    </location>
</feature>
<dbReference type="Gene3D" id="3.40.50.80">
    <property type="entry name" value="Nucleotide-binding domain of ferredoxin-NADP reductase (FNR) module"/>
    <property type="match status" value="1"/>
</dbReference>
<comment type="cofactor">
    <cofactor evidence="13">
        <name>[2Fe-2S] cluster</name>
        <dbReference type="ChEBI" id="CHEBI:190135"/>
    </cofactor>
    <text evidence="13">Binds 1 [2Fe-2S] cluster per subunit.</text>
</comment>
<dbReference type="GO" id="GO:0044205">
    <property type="term" value="P:'de novo' UMP biosynthetic process"/>
    <property type="evidence" value="ECO:0007669"/>
    <property type="project" value="UniProtKB-UniRule"/>
</dbReference>
<comment type="cofactor">
    <cofactor evidence="11">
        <name>[2Fe-2S] cluster</name>
        <dbReference type="ChEBI" id="CHEBI:190135"/>
    </cofactor>
    <text evidence="11">Binds 1 [2Fe-2S] cluster per subunit.</text>
</comment>
<feature type="binding site" evidence="11 12">
    <location>
        <begin position="79"/>
        <end position="80"/>
    </location>
    <ligand>
        <name>FAD</name>
        <dbReference type="ChEBI" id="CHEBI:57692"/>
    </ligand>
</feature>
<keyword evidence="4 11" id="KW-0001">2Fe-2S</keyword>
<reference evidence="15 16" key="1">
    <citation type="submission" date="2019-03" db="EMBL/GenBank/DDBJ databases">
        <title>Genomic Encyclopedia of Type Strains, Phase IV (KMG-IV): sequencing the most valuable type-strain genomes for metagenomic binning, comparative biology and taxonomic classification.</title>
        <authorList>
            <person name="Goeker M."/>
        </authorList>
    </citation>
    <scope>NUCLEOTIDE SEQUENCE [LARGE SCALE GENOMIC DNA]</scope>
    <source>
        <strain evidence="15 16">DSM 100451</strain>
    </source>
</reference>
<accession>A0A4R1QUF3</accession>
<dbReference type="EMBL" id="SLUM01000014">
    <property type="protein sequence ID" value="TCL56125.1"/>
    <property type="molecule type" value="Genomic_DNA"/>
</dbReference>
<feature type="binding site" evidence="11 13">
    <location>
        <position position="241"/>
    </location>
    <ligand>
        <name>[2Fe-2S] cluster</name>
        <dbReference type="ChEBI" id="CHEBI:190135"/>
    </ligand>
</feature>
<organism evidence="15 16">
    <name type="scientific">Allofournierella massiliensis</name>
    <dbReference type="NCBI Taxonomy" id="1650663"/>
    <lineage>
        <taxon>Bacteria</taxon>
        <taxon>Bacillati</taxon>
        <taxon>Bacillota</taxon>
        <taxon>Clostridia</taxon>
        <taxon>Eubacteriales</taxon>
        <taxon>Oscillospiraceae</taxon>
        <taxon>Allofournierella</taxon>
    </lineage>
</organism>
<keyword evidence="9 11" id="KW-0408">Iron</keyword>
<evidence type="ECO:0000313" key="16">
    <source>
        <dbReference type="Proteomes" id="UP000295184"/>
    </source>
</evidence>
<proteinExistence type="inferred from homology"/>
<dbReference type="STRING" id="1650663.GCA_001486665_00994"/>
<dbReference type="InterPro" id="IPR039261">
    <property type="entry name" value="FNR_nucleotide-bd"/>
</dbReference>
<dbReference type="SUPFAM" id="SSF52343">
    <property type="entry name" value="Ferredoxin reductase-like, C-terminal NADP-linked domain"/>
    <property type="match status" value="1"/>
</dbReference>
<evidence type="ECO:0000256" key="7">
    <source>
        <dbReference type="ARBA" id="ARBA00022975"/>
    </source>
</evidence>
<keyword evidence="2 11" id="KW-0813">Transport</keyword>
<dbReference type="Gene3D" id="2.10.240.10">
    <property type="entry name" value="Dihydroorotate dehydrogenase, electron transfer subunit"/>
    <property type="match status" value="1"/>
</dbReference>
<dbReference type="InterPro" id="IPR017927">
    <property type="entry name" value="FAD-bd_FR_type"/>
</dbReference>
<comment type="caution">
    <text evidence="15">The sequence shown here is derived from an EMBL/GenBank/DDBJ whole genome shotgun (WGS) entry which is preliminary data.</text>
</comment>
<dbReference type="GO" id="GO:0016491">
    <property type="term" value="F:oxidoreductase activity"/>
    <property type="evidence" value="ECO:0007669"/>
    <property type="project" value="InterPro"/>
</dbReference>
<feature type="binding site" evidence="11 13">
    <location>
        <position position="226"/>
    </location>
    <ligand>
        <name>[2Fe-2S] cluster</name>
        <dbReference type="ChEBI" id="CHEBI:190135"/>
    </ligand>
</feature>
<keyword evidence="10 11" id="KW-0411">Iron-sulfur</keyword>
<dbReference type="GO" id="GO:0051537">
    <property type="term" value="F:2 iron, 2 sulfur cluster binding"/>
    <property type="evidence" value="ECO:0007669"/>
    <property type="project" value="UniProtKB-KW"/>
</dbReference>
<evidence type="ECO:0000256" key="11">
    <source>
        <dbReference type="HAMAP-Rule" id="MF_01211"/>
    </source>
</evidence>
<dbReference type="InterPro" id="IPR037117">
    <property type="entry name" value="Dihydroorotate_DH_ele_sf"/>
</dbReference>
<evidence type="ECO:0000256" key="3">
    <source>
        <dbReference type="ARBA" id="ARBA00022630"/>
    </source>
</evidence>
<evidence type="ECO:0000256" key="10">
    <source>
        <dbReference type="ARBA" id="ARBA00023014"/>
    </source>
</evidence>
<keyword evidence="3 11" id="KW-0285">Flavoprotein</keyword>
<dbReference type="GO" id="GO:0046872">
    <property type="term" value="F:metal ion binding"/>
    <property type="evidence" value="ECO:0007669"/>
    <property type="project" value="UniProtKB-KW"/>
</dbReference>
<comment type="pathway">
    <text evidence="11">Pyrimidine metabolism; UMP biosynthesis via de novo pathway; orotate from (S)-dihydroorotate (NAD(+) route): step 1/1.</text>
</comment>
<comment type="caution">
    <text evidence="11">Lacks conserved residue(s) required for the propagation of feature annotation.</text>
</comment>
<dbReference type="InterPro" id="IPR012165">
    <property type="entry name" value="Cyt_c3_hydrogenase_gsu"/>
</dbReference>
<keyword evidence="6 11" id="KW-0274">FAD</keyword>
<comment type="function">
    <text evidence="11">Responsible for channeling the electrons from the oxidation of dihydroorotate from the FMN redox center in the PyrD type B subunit to the ultimate electron acceptor NAD(+).</text>
</comment>
<dbReference type="InterPro" id="IPR019480">
    <property type="entry name" value="Dihydroorotate_DH_Fe-S-bd"/>
</dbReference>
<evidence type="ECO:0000256" key="6">
    <source>
        <dbReference type="ARBA" id="ARBA00022827"/>
    </source>
</evidence>
<dbReference type="PIRSF" id="PIRSF006816">
    <property type="entry name" value="Cyc3_hyd_g"/>
    <property type="match status" value="1"/>
</dbReference>
<dbReference type="InterPro" id="IPR023455">
    <property type="entry name" value="Dihydroorotate_DHASE_ETsu"/>
</dbReference>
<evidence type="ECO:0000256" key="13">
    <source>
        <dbReference type="PIRSR" id="PIRSR006816-2"/>
    </source>
</evidence>
<feature type="binding site" evidence="11 13">
    <location>
        <position position="221"/>
    </location>
    <ligand>
        <name>[2Fe-2S] cluster</name>
        <dbReference type="ChEBI" id="CHEBI:190135"/>
    </ligand>
</feature>
<dbReference type="RefSeq" id="WP_058963470.1">
    <property type="nucleotide sequence ID" value="NZ_CABKVM010000014.1"/>
</dbReference>
<keyword evidence="5 11" id="KW-0479">Metal-binding</keyword>
<dbReference type="UniPathway" id="UPA00070">
    <property type="reaction ID" value="UER00945"/>
</dbReference>
<evidence type="ECO:0000256" key="1">
    <source>
        <dbReference type="ARBA" id="ARBA00006422"/>
    </source>
</evidence>
<keyword evidence="8 11" id="KW-0249">Electron transport</keyword>
<sequence>MPAIACDVKVLDHQRLTDTIRLMTVSWPQRDKAPKAGQFFMLRCWPADVAPVLSRPISVHSYDPELAVVEFLYEVRGKGTEKLAALVPGDTLSLVGPSGNGFNVAEAVGKRVALVGGGIGTAPLYQLAKELCEAGTKADYFCGFRDEPYGMDRFTKVCGKVQLATDSGRFGFHGFVTQLLKPEEYDLVLCCGPEPMMRAVAKLCDAAGTRCIVSLERKMACGIGACLGCTCHTETGGKCVCKEGPVFDSKEVFGA</sequence>
<evidence type="ECO:0000256" key="8">
    <source>
        <dbReference type="ARBA" id="ARBA00022982"/>
    </source>
</evidence>
<evidence type="ECO:0000256" key="2">
    <source>
        <dbReference type="ARBA" id="ARBA00022448"/>
    </source>
</evidence>
<evidence type="ECO:0000313" key="15">
    <source>
        <dbReference type="EMBL" id="TCL56125.1"/>
    </source>
</evidence>
<dbReference type="Proteomes" id="UP000295184">
    <property type="component" value="Unassembled WGS sequence"/>
</dbReference>
<dbReference type="InterPro" id="IPR050353">
    <property type="entry name" value="PyrK_electron_transfer"/>
</dbReference>
<dbReference type="PANTHER" id="PTHR43513:SF3">
    <property type="entry name" value="DIHYDROOROTATE DEHYDROGENASE B (NAD(+)), ELECTRON TRANSFER SUBUNIT-RELATED"/>
    <property type="match status" value="1"/>
</dbReference>
<name>A0A4R1QUF3_9FIRM</name>
<dbReference type="AlphaFoldDB" id="A0A4R1QUF3"/>
<gene>
    <name evidence="11" type="primary">pyrK</name>
    <name evidence="15" type="ORF">EDD77_11479</name>
</gene>
<dbReference type="GO" id="GO:0050660">
    <property type="term" value="F:flavin adenine dinucleotide binding"/>
    <property type="evidence" value="ECO:0007669"/>
    <property type="project" value="InterPro"/>
</dbReference>
<dbReference type="InterPro" id="IPR017938">
    <property type="entry name" value="Riboflavin_synthase-like_b-brl"/>
</dbReference>
<dbReference type="GO" id="GO:0009055">
    <property type="term" value="F:electron transfer activity"/>
    <property type="evidence" value="ECO:0007669"/>
    <property type="project" value="UniProtKB-UniRule"/>
</dbReference>
<evidence type="ECO:0000256" key="5">
    <source>
        <dbReference type="ARBA" id="ARBA00022723"/>
    </source>
</evidence>
<evidence type="ECO:0000256" key="4">
    <source>
        <dbReference type="ARBA" id="ARBA00022714"/>
    </source>
</evidence>
<feature type="binding site" evidence="11 12">
    <location>
        <begin position="55"/>
        <end position="58"/>
    </location>
    <ligand>
        <name>FAD</name>
        <dbReference type="ChEBI" id="CHEBI:57692"/>
    </ligand>
</feature>
<comment type="similarity">
    <text evidence="1 11">Belongs to the PyrK family.</text>
</comment>
<keyword evidence="7 11" id="KW-0665">Pyrimidine biosynthesis</keyword>
<evidence type="ECO:0000256" key="12">
    <source>
        <dbReference type="PIRSR" id="PIRSR006816-1"/>
    </source>
</evidence>
<comment type="cofactor">
    <cofactor evidence="11 12">
        <name>FAD</name>
        <dbReference type="ChEBI" id="CHEBI:57692"/>
    </cofactor>
    <text evidence="11 12">Binds 1 FAD per subunit.</text>
</comment>
<dbReference type="PROSITE" id="PS51384">
    <property type="entry name" value="FAD_FR"/>
    <property type="match status" value="1"/>
</dbReference>